<sequence>MIDGFFVGTLNPSSPVRSKDGTGRQTPAPGIGSRFCSPHSRPPVSPLPGEAQNAEPVDPRNRMPKPDRRVSACAVARPSPGALAAVGGGSSEPDVRDAYVSAPGRGGRRLHPPC</sequence>
<accession>A0AC59YB76</accession>
<evidence type="ECO:0000313" key="1">
    <source>
        <dbReference type="EMBL" id="CAM9543937.1"/>
    </source>
</evidence>
<reference evidence="1" key="1">
    <citation type="submission" date="2023-05" db="EMBL/GenBank/DDBJ databases">
        <authorList>
            <consortium name="ELIXIR-Norway"/>
        </authorList>
    </citation>
    <scope>NUCLEOTIDE SEQUENCE</scope>
</reference>
<evidence type="ECO:0000313" key="2">
    <source>
        <dbReference type="Proteomes" id="UP001162501"/>
    </source>
</evidence>
<protein>
    <submittedName>
        <fullName evidence="1">Uncharacterized protein</fullName>
    </submittedName>
</protein>
<reference evidence="1" key="2">
    <citation type="submission" date="2025-03" db="EMBL/GenBank/DDBJ databases">
        <authorList>
            <consortium name="ELIXIR-Norway"/>
            <consortium name="Elixir Norway"/>
        </authorList>
    </citation>
    <scope>NUCLEOTIDE SEQUENCE</scope>
</reference>
<organism evidence="1 2">
    <name type="scientific">Rangifer tarandus platyrhynchus</name>
    <name type="common">Svalbard reindeer</name>
    <dbReference type="NCBI Taxonomy" id="3082113"/>
    <lineage>
        <taxon>Eukaryota</taxon>
        <taxon>Metazoa</taxon>
        <taxon>Chordata</taxon>
        <taxon>Craniata</taxon>
        <taxon>Vertebrata</taxon>
        <taxon>Euteleostomi</taxon>
        <taxon>Mammalia</taxon>
        <taxon>Eutheria</taxon>
        <taxon>Laurasiatheria</taxon>
        <taxon>Artiodactyla</taxon>
        <taxon>Ruminantia</taxon>
        <taxon>Pecora</taxon>
        <taxon>Cervidae</taxon>
        <taxon>Odocoileinae</taxon>
        <taxon>Rangifer</taxon>
    </lineage>
</organism>
<dbReference type="EMBL" id="OX596096">
    <property type="protein sequence ID" value="CAM9543937.1"/>
    <property type="molecule type" value="Genomic_DNA"/>
</dbReference>
<proteinExistence type="predicted"/>
<name>A0AC59YB76_RANTA</name>
<dbReference type="Proteomes" id="UP001162501">
    <property type="component" value="Chromosome 12"/>
</dbReference>
<gene>
    <name evidence="1" type="ORF">MRATA1EN22A_LOCUS4008</name>
</gene>